<comment type="caution">
    <text evidence="1">The sequence shown here is derived from an EMBL/GenBank/DDBJ whole genome shotgun (WGS) entry which is preliminary data.</text>
</comment>
<dbReference type="Proteomes" id="UP000295447">
    <property type="component" value="Unassembled WGS sequence"/>
</dbReference>
<accession>A0A4R8A1B6</accession>
<evidence type="ECO:0000313" key="2">
    <source>
        <dbReference type="Proteomes" id="UP000295447"/>
    </source>
</evidence>
<gene>
    <name evidence="1" type="ORF">EV650_3167</name>
</gene>
<sequence length="219" mass="23662">MITFALFMSSTIRRRAATLRVTFSPSAASIVTADTRSDTSNAEHSGSTDAVGNFLSRELRRSGFGFEIDRLRMLFSTSQVRRFNDPRKISSPTTFAPTLAALTIPFLEELTLRIPRTALRATLSLVAAAALATTGSTLAQAQPARPASVTCSMGSDWNHITGDGVQIHTQPNAGSTVLGLAYRSGLFCDAGIAGNWVYGRYYPTGVTGWVYRAYVEPWA</sequence>
<reference evidence="1 2" key="1">
    <citation type="submission" date="2019-03" db="EMBL/GenBank/DDBJ databases">
        <title>Genomic Encyclopedia of Type Strains, Phase III (KMG-III): the genomes of soil and plant-associated and newly described type strains.</title>
        <authorList>
            <person name="Whitman W."/>
        </authorList>
    </citation>
    <scope>NUCLEOTIDE SEQUENCE [LARGE SCALE GENOMIC DNA]</scope>
    <source>
        <strain evidence="1 2">VKM Ac-2570</strain>
    </source>
</reference>
<organism evidence="1 2">
    <name type="scientific">Kribbella kalugense</name>
    <dbReference type="NCBI Taxonomy" id="2512221"/>
    <lineage>
        <taxon>Bacteria</taxon>
        <taxon>Bacillati</taxon>
        <taxon>Actinomycetota</taxon>
        <taxon>Actinomycetes</taxon>
        <taxon>Propionibacteriales</taxon>
        <taxon>Kribbellaceae</taxon>
        <taxon>Kribbella</taxon>
    </lineage>
</organism>
<protein>
    <recommendedName>
        <fullName evidence="3">SH3 domain-containing protein</fullName>
    </recommendedName>
</protein>
<dbReference type="EMBL" id="SODF01000001">
    <property type="protein sequence ID" value="TDW24293.1"/>
    <property type="molecule type" value="Genomic_DNA"/>
</dbReference>
<evidence type="ECO:0008006" key="3">
    <source>
        <dbReference type="Google" id="ProtNLM"/>
    </source>
</evidence>
<proteinExistence type="predicted"/>
<dbReference type="AlphaFoldDB" id="A0A4R8A1B6"/>
<name>A0A4R8A1B6_9ACTN</name>
<evidence type="ECO:0000313" key="1">
    <source>
        <dbReference type="EMBL" id="TDW24293.1"/>
    </source>
</evidence>
<keyword evidence="2" id="KW-1185">Reference proteome</keyword>